<protein>
    <submittedName>
        <fullName evidence="1">Uncharacterized protein</fullName>
    </submittedName>
</protein>
<reference evidence="2" key="1">
    <citation type="submission" date="2016-11" db="EMBL/GenBank/DDBJ databases">
        <authorList>
            <person name="Varghese N."/>
            <person name="Submissions S."/>
        </authorList>
    </citation>
    <scope>NUCLEOTIDE SEQUENCE [LARGE SCALE GENOMIC DNA]</scope>
    <source>
        <strain evidence="2">DSM 17957</strain>
    </source>
</reference>
<dbReference type="Pfam" id="PF07009">
    <property type="entry name" value="NusG_II"/>
    <property type="match status" value="1"/>
</dbReference>
<accession>A0A1M6N2X0</accession>
<dbReference type="EMBL" id="FQZV01000051">
    <property type="protein sequence ID" value="SHJ90025.1"/>
    <property type="molecule type" value="Genomic_DNA"/>
</dbReference>
<name>A0A1M6N2X0_9FIRM</name>
<evidence type="ECO:0000313" key="2">
    <source>
        <dbReference type="Proteomes" id="UP000184536"/>
    </source>
</evidence>
<dbReference type="AlphaFoldDB" id="A0A1M6N2X0"/>
<dbReference type="CDD" id="cd09846">
    <property type="entry name" value="DUF1312"/>
    <property type="match status" value="1"/>
</dbReference>
<gene>
    <name evidence="1" type="ORF">SAMN02745975_03183</name>
</gene>
<dbReference type="RefSeq" id="WP_190014593.1">
    <property type="nucleotide sequence ID" value="NZ_FQZV01000051.1"/>
</dbReference>
<sequence length="125" mass="13890">MTKWDKLLIITVVFLSTLGMFYVKSISTNSDNLYLAIEVDGKPYKTISLGGSPKNQLITVETPAGINLIEVEGNRVRIKEADCRDQLCVKTGWLSRANQISICLPNRVSIKLIGGKEDDIDIISY</sequence>
<evidence type="ECO:0000313" key="1">
    <source>
        <dbReference type="EMBL" id="SHJ90025.1"/>
    </source>
</evidence>
<dbReference type="Gene3D" id="2.60.320.10">
    <property type="entry name" value="N-utilization substance G protein NusG, insert domain"/>
    <property type="match status" value="1"/>
</dbReference>
<organism evidence="1 2">
    <name type="scientific">Geosporobacter subterraneus DSM 17957</name>
    <dbReference type="NCBI Taxonomy" id="1121919"/>
    <lineage>
        <taxon>Bacteria</taxon>
        <taxon>Bacillati</taxon>
        <taxon>Bacillota</taxon>
        <taxon>Clostridia</taxon>
        <taxon>Peptostreptococcales</taxon>
        <taxon>Thermotaleaceae</taxon>
        <taxon>Geosporobacter</taxon>
    </lineage>
</organism>
<dbReference type="InterPro" id="IPR038690">
    <property type="entry name" value="NusG_2_sf"/>
</dbReference>
<keyword evidence="2" id="KW-1185">Reference proteome</keyword>
<dbReference type="STRING" id="1121919.SAMN02745975_03183"/>
<proteinExistence type="predicted"/>
<dbReference type="Proteomes" id="UP000184536">
    <property type="component" value="Unassembled WGS sequence"/>
</dbReference>